<gene>
    <name evidence="2" type="ORF">Ddye_020036</name>
</gene>
<keyword evidence="3" id="KW-1185">Reference proteome</keyword>
<dbReference type="Proteomes" id="UP001280121">
    <property type="component" value="Unassembled WGS sequence"/>
</dbReference>
<dbReference type="AlphaFoldDB" id="A0AAD9TZT0"/>
<evidence type="ECO:0000256" key="1">
    <source>
        <dbReference type="SAM" id="MobiDB-lite"/>
    </source>
</evidence>
<feature type="region of interest" description="Disordered" evidence="1">
    <location>
        <begin position="35"/>
        <end position="84"/>
    </location>
</feature>
<accession>A0AAD9TZT0</accession>
<feature type="compositionally biased region" description="Low complexity" evidence="1">
    <location>
        <begin position="73"/>
        <end position="84"/>
    </location>
</feature>
<reference evidence="2" key="1">
    <citation type="journal article" date="2023" name="Plant J.">
        <title>Genome sequences and population genomics provide insights into the demographic history, inbreeding, and mutation load of two 'living fossil' tree species of Dipteronia.</title>
        <authorList>
            <person name="Feng Y."/>
            <person name="Comes H.P."/>
            <person name="Chen J."/>
            <person name="Zhu S."/>
            <person name="Lu R."/>
            <person name="Zhang X."/>
            <person name="Li P."/>
            <person name="Qiu J."/>
            <person name="Olsen K.M."/>
            <person name="Qiu Y."/>
        </authorList>
    </citation>
    <scope>NUCLEOTIDE SEQUENCE</scope>
    <source>
        <strain evidence="2">KIB01</strain>
    </source>
</reference>
<evidence type="ECO:0000313" key="2">
    <source>
        <dbReference type="EMBL" id="KAK2644841.1"/>
    </source>
</evidence>
<protein>
    <submittedName>
        <fullName evidence="2">Uncharacterized protein</fullName>
    </submittedName>
</protein>
<comment type="caution">
    <text evidence="2">The sequence shown here is derived from an EMBL/GenBank/DDBJ whole genome shotgun (WGS) entry which is preliminary data.</text>
</comment>
<name>A0AAD9TZT0_9ROSI</name>
<dbReference type="EMBL" id="JANJYI010000006">
    <property type="protein sequence ID" value="KAK2644841.1"/>
    <property type="molecule type" value="Genomic_DNA"/>
</dbReference>
<feature type="compositionally biased region" description="Polar residues" evidence="1">
    <location>
        <begin position="50"/>
        <end position="63"/>
    </location>
</feature>
<proteinExistence type="predicted"/>
<organism evidence="2 3">
    <name type="scientific">Dipteronia dyeriana</name>
    <dbReference type="NCBI Taxonomy" id="168575"/>
    <lineage>
        <taxon>Eukaryota</taxon>
        <taxon>Viridiplantae</taxon>
        <taxon>Streptophyta</taxon>
        <taxon>Embryophyta</taxon>
        <taxon>Tracheophyta</taxon>
        <taxon>Spermatophyta</taxon>
        <taxon>Magnoliopsida</taxon>
        <taxon>eudicotyledons</taxon>
        <taxon>Gunneridae</taxon>
        <taxon>Pentapetalae</taxon>
        <taxon>rosids</taxon>
        <taxon>malvids</taxon>
        <taxon>Sapindales</taxon>
        <taxon>Sapindaceae</taxon>
        <taxon>Hippocastanoideae</taxon>
        <taxon>Acereae</taxon>
        <taxon>Dipteronia</taxon>
    </lineage>
</organism>
<sequence>MTILSSLTSPSEFLNATCIDDLQPPSQSQADLFKHTLEATQKATKARAKPQQNKNKGTGTMETEQADRRPCLSNTNTNTNRRSS</sequence>
<evidence type="ECO:0000313" key="3">
    <source>
        <dbReference type="Proteomes" id="UP001280121"/>
    </source>
</evidence>